<keyword evidence="2" id="KW-1185">Reference proteome</keyword>
<dbReference type="Proteomes" id="UP001500171">
    <property type="component" value="Unassembled WGS sequence"/>
</dbReference>
<organism evidence="1 2">
    <name type="scientific">Orbus sasakiae</name>
    <dbReference type="NCBI Taxonomy" id="1078475"/>
    <lineage>
        <taxon>Bacteria</taxon>
        <taxon>Pseudomonadati</taxon>
        <taxon>Pseudomonadota</taxon>
        <taxon>Gammaproteobacteria</taxon>
        <taxon>Orbales</taxon>
        <taxon>Orbaceae</taxon>
        <taxon>Orbus</taxon>
    </lineage>
</organism>
<accession>A0ABP9MYC5</accession>
<protein>
    <submittedName>
        <fullName evidence="1">Uncharacterized protein</fullName>
    </submittedName>
</protein>
<dbReference type="EMBL" id="BAABHY010000001">
    <property type="protein sequence ID" value="GAA5104280.1"/>
    <property type="molecule type" value="Genomic_DNA"/>
</dbReference>
<comment type="caution">
    <text evidence="1">The sequence shown here is derived from an EMBL/GenBank/DDBJ whole genome shotgun (WGS) entry which is preliminary data.</text>
</comment>
<reference evidence="2" key="1">
    <citation type="journal article" date="2019" name="Int. J. Syst. Evol. Microbiol.">
        <title>The Global Catalogue of Microorganisms (GCM) 10K type strain sequencing project: providing services to taxonomists for standard genome sequencing and annotation.</title>
        <authorList>
            <consortium name="The Broad Institute Genomics Platform"/>
            <consortium name="The Broad Institute Genome Sequencing Center for Infectious Disease"/>
            <person name="Wu L."/>
            <person name="Ma J."/>
        </authorList>
    </citation>
    <scope>NUCLEOTIDE SEQUENCE [LARGE SCALE GENOMIC DNA]</scope>
    <source>
        <strain evidence="2">JCM 18050</strain>
    </source>
</reference>
<evidence type="ECO:0000313" key="1">
    <source>
        <dbReference type="EMBL" id="GAA5104280.1"/>
    </source>
</evidence>
<evidence type="ECO:0000313" key="2">
    <source>
        <dbReference type="Proteomes" id="UP001500171"/>
    </source>
</evidence>
<sequence>MKRRNWLRHIPSLGIGACFLFGSSVVYSELQHMNHISPQMSVIQDNFNTEQKLNLSIYNPRVNLMANGQFSQPMGFYVYTNYPDKISRYSITIYHANDKDLLSPLKTFDFTDISPYEALLWDGECDEGKTLSIDSQYQAILTVTARNGRQDITRAVSFTTLGYDTAQMSDFDAYLPISDQTMVNLLDAQLSSIPYLSEQTQNGQVVQIVDLSKLAVMPQQEQDRFWGHVQVMTSEQRVSLATTQSTKSMMTPSQIPARYTPFLRGRLKVSNEIPGFGINQMDNQGIVAAATDRKVVLQLSGLYGLEGLMLNNEPLVVDSQGRAVREVILAPGEYTFNLRWTDDAGTVQTQTETLVIEKTNEVFFVGLAEVTYAQNNVSGTGQSILQDADAHHYSGKGSWDGRVAFYLKGNYDEVRVTAHLDTTETKLADAFGRLGDKDPTRFARELDPQAYYPIYGDDSTVENDVDTQGKFYVKLEKGKSYALWGNFNTQMTGTAYSDFNRSLYGAKLYHESENTTKFGDTKSYLTVFGSTGETRGSHNEFSSTGGSLYYLKHQRVTEGSLKLSVEIRDRNTGRVLSTQALSEGTDYEIDNFQGRVLLSTPLPMTASVGSGSSIIAGGQLLGGDNVWLIAEYEYYSDGFDMDGQKVYGARGYGWLNDHIRLGGSYVHEEQAGGEAYELQGLDVTLRPLKGTHTQLEYAMSDASNSDIFVSSNGGLGFSQVTLSGSTKGAAWGVRQAIDFNEYVDGDVPLTFDGYFSRKQAGFSSFSTARDSDLTEWGGTLRYDFEQDKKGLLVSYSYEEDKGRHLEKIARAQYFSQLTEMFSGALELQDRRENNYTHAGETKELLAAVKVEATLFDGRDKAYVIQQATVRKSGDISDNNKTTLGYQSQVMPSLSLGGEVFGSNRGAGGGVNAVWDVNERASLYTKVINDVDSNAGRGITTTVGQKMKATSELDIYSEKQFKSQSTERSTSDVYGVSYKPTSSQTIEASYSTGQVNSRHQGSTNLTGDDGTKRDVYLVGYGYKDERYQWRSKVEYRFERSEKEHIRQWVSTNRGKTIVSENWSWLGQFDMANTQGDTKADNAVVSDYLEAAVGFAYRPQWINNLNVFGKVTYVRGVDPSDQLIANTSSSRSVSYQQVEYDQKSWVWSLEGVYEWSQYWETAFKAAHRQGHLRYKGESEWFSSGASLYAARINFKYADFEYQIEGRTLRTSLADDHKDGVVLSVYRHLGDNAKLGVGYNFTDYNDNLTHMNYNAHGWFINVVGSF</sequence>
<gene>
    <name evidence="1" type="ORF">GCM10023211_01670</name>
</gene>
<name>A0ABP9MYC5_9GAMM</name>
<proteinExistence type="predicted"/>
<dbReference type="RefSeq" id="WP_345487751.1">
    <property type="nucleotide sequence ID" value="NZ_BAABHY010000001.1"/>
</dbReference>